<organism evidence="10">
    <name type="scientific">Prymnesium polylepis</name>
    <dbReference type="NCBI Taxonomy" id="72548"/>
    <lineage>
        <taxon>Eukaryota</taxon>
        <taxon>Haptista</taxon>
        <taxon>Haptophyta</taxon>
        <taxon>Prymnesiophyceae</taxon>
        <taxon>Prymnesiales</taxon>
        <taxon>Prymnesiaceae</taxon>
        <taxon>Prymnesium</taxon>
    </lineage>
</organism>
<proteinExistence type="inferred from homology"/>
<keyword evidence="5" id="KW-0677">Repeat</keyword>
<feature type="repeat" description="Solcar" evidence="8">
    <location>
        <begin position="31"/>
        <end position="117"/>
    </location>
</feature>
<evidence type="ECO:0000256" key="2">
    <source>
        <dbReference type="ARBA" id="ARBA00006375"/>
    </source>
</evidence>
<evidence type="ECO:0000256" key="1">
    <source>
        <dbReference type="ARBA" id="ARBA00004141"/>
    </source>
</evidence>
<dbReference type="SUPFAM" id="SSF103506">
    <property type="entry name" value="Mitochondrial carrier"/>
    <property type="match status" value="1"/>
</dbReference>
<dbReference type="InterPro" id="IPR050391">
    <property type="entry name" value="Mito_Metabolite_Transporter"/>
</dbReference>
<protein>
    <submittedName>
        <fullName evidence="10">Uncharacterized protein</fullName>
    </submittedName>
</protein>
<evidence type="ECO:0000256" key="5">
    <source>
        <dbReference type="ARBA" id="ARBA00022737"/>
    </source>
</evidence>
<feature type="repeat" description="Solcar" evidence="8">
    <location>
        <begin position="223"/>
        <end position="313"/>
    </location>
</feature>
<keyword evidence="4 8" id="KW-0812">Transmembrane</keyword>
<accession>A0A7S4HVP1</accession>
<comment type="subcellular location">
    <subcellularLocation>
        <location evidence="1">Membrane</location>
        <topology evidence="1">Multi-pass membrane protein</topology>
    </subcellularLocation>
</comment>
<dbReference type="InterPro" id="IPR023395">
    <property type="entry name" value="MCP_dom_sf"/>
</dbReference>
<dbReference type="PANTHER" id="PTHR45618">
    <property type="entry name" value="MITOCHONDRIAL DICARBOXYLATE CARRIER-RELATED"/>
    <property type="match status" value="1"/>
</dbReference>
<dbReference type="Pfam" id="PF00153">
    <property type="entry name" value="Mito_carr"/>
    <property type="match status" value="3"/>
</dbReference>
<dbReference type="GO" id="GO:0016020">
    <property type="term" value="C:membrane"/>
    <property type="evidence" value="ECO:0007669"/>
    <property type="project" value="UniProtKB-SubCell"/>
</dbReference>
<evidence type="ECO:0000256" key="4">
    <source>
        <dbReference type="ARBA" id="ARBA00022692"/>
    </source>
</evidence>
<evidence type="ECO:0000256" key="9">
    <source>
        <dbReference type="RuleBase" id="RU000488"/>
    </source>
</evidence>
<evidence type="ECO:0000256" key="7">
    <source>
        <dbReference type="ARBA" id="ARBA00023136"/>
    </source>
</evidence>
<evidence type="ECO:0000256" key="3">
    <source>
        <dbReference type="ARBA" id="ARBA00022448"/>
    </source>
</evidence>
<keyword evidence="7 8" id="KW-0472">Membrane</keyword>
<feature type="repeat" description="Solcar" evidence="8">
    <location>
        <begin position="124"/>
        <end position="215"/>
    </location>
</feature>
<comment type="similarity">
    <text evidence="2 9">Belongs to the mitochondrial carrier (TC 2.A.29) family.</text>
</comment>
<gene>
    <name evidence="10" type="ORF">CPOL0286_LOCUS6564</name>
</gene>
<dbReference type="AlphaFoldDB" id="A0A7S4HVP1"/>
<dbReference type="PROSITE" id="PS50920">
    <property type="entry name" value="SOLCAR"/>
    <property type="match status" value="3"/>
</dbReference>
<name>A0A7S4HVP1_9EUKA</name>
<evidence type="ECO:0000313" key="10">
    <source>
        <dbReference type="EMBL" id="CAE2210754.1"/>
    </source>
</evidence>
<reference evidence="10" key="1">
    <citation type="submission" date="2021-01" db="EMBL/GenBank/DDBJ databases">
        <authorList>
            <person name="Corre E."/>
            <person name="Pelletier E."/>
            <person name="Niang G."/>
            <person name="Scheremetjew M."/>
            <person name="Finn R."/>
            <person name="Kale V."/>
            <person name="Holt S."/>
            <person name="Cochrane G."/>
            <person name="Meng A."/>
            <person name="Brown T."/>
            <person name="Cohen L."/>
        </authorList>
    </citation>
    <scope>NUCLEOTIDE SEQUENCE</scope>
    <source>
        <strain evidence="10">UIO037</strain>
    </source>
</reference>
<evidence type="ECO:0000256" key="6">
    <source>
        <dbReference type="ARBA" id="ARBA00022989"/>
    </source>
</evidence>
<keyword evidence="6" id="KW-1133">Transmembrane helix</keyword>
<keyword evidence="3 9" id="KW-0813">Transport</keyword>
<sequence length="318" mass="34069">MAPPKAPIGHYPSLSSETVVVPLEKPLSKSVVFGTSGLGGILGWIAVHPFNTLAVRMNLDGMKAGSTGAKPSFTSFTSNLIRTEGASALYAGIGAGCLRQVFYATSRYGLFETFRDTLAKYRKTDFAQRFATAAVAGGCAALISCPVEVCLVRMSNDASLPAAEKRNYKSVFDAIIRIARDEGLPTFYSGAQPFVMRAMVVGGTQVATYDQFKLLYKDAGLGSGLVNQFASSMSAGLIYSLITMPLETAKNRMAFMKPDASGKLPYTGTVQTVTSVARAEGVLALWSGFLPYYGRCGGHTVTMFIAVDQLRATYRQFQ</sequence>
<dbReference type="EMBL" id="HBKO01014558">
    <property type="protein sequence ID" value="CAE2210754.1"/>
    <property type="molecule type" value="Transcribed_RNA"/>
</dbReference>
<evidence type="ECO:0000256" key="8">
    <source>
        <dbReference type="PROSITE-ProRule" id="PRU00282"/>
    </source>
</evidence>
<dbReference type="InterPro" id="IPR018108">
    <property type="entry name" value="MCP_transmembrane"/>
</dbReference>
<dbReference type="Gene3D" id="1.50.40.10">
    <property type="entry name" value="Mitochondrial carrier domain"/>
    <property type="match status" value="1"/>
</dbReference>